<gene>
    <name evidence="3" type="ORF">CF168_03025</name>
</gene>
<dbReference type="PROSITE" id="PS51257">
    <property type="entry name" value="PROKAR_LIPOPROTEIN"/>
    <property type="match status" value="1"/>
</dbReference>
<feature type="compositionally biased region" description="Basic and acidic residues" evidence="1">
    <location>
        <begin position="55"/>
        <end position="80"/>
    </location>
</feature>
<feature type="chain" id="PRO_5012758813" evidence="2">
    <location>
        <begin position="26"/>
        <end position="177"/>
    </location>
</feature>
<name>A0A220UIJ2_9GAMM</name>
<reference evidence="3 4" key="1">
    <citation type="submission" date="2017-07" db="EMBL/GenBank/DDBJ databases">
        <title>Phenotypical and genomic characterization of a clinical isolate of Shewanella bicestrii sp. nov. producing an extended-spectrum beta-lactamase and a new oxacillinase variant.</title>
        <authorList>
            <person name="Jousset A.B."/>
            <person name="Bonnin R.A."/>
            <person name="Girlich D."/>
            <person name="Dabos L."/>
            <person name="Potron A."/>
            <person name="Dortet L."/>
            <person name="Glaser P."/>
            <person name="Naas T."/>
        </authorList>
    </citation>
    <scope>NUCLEOTIDE SEQUENCE [LARGE SCALE GENOMIC DNA]</scope>
    <source>
        <strain evidence="3 4">JAB-1</strain>
    </source>
</reference>
<dbReference type="RefSeq" id="WP_089066928.1">
    <property type="nucleotide sequence ID" value="NZ_CP022358.1"/>
</dbReference>
<sequence>MRPRTPLLALLLPVLLLGCQEQTQAQNPSTVDKTAAQSTAQTDTAQTSAAQTDTPPKETTEDKTVTVDKRDTPQLHTSTDKGFIKPSISPQGEGVMLQGTVRYMNLEGGFWGIIADNGQKILPKNLPQDYRKDGLRLSFTAQEITGMMTIQQWGTLSSLSDITVIGQVESQSADPRL</sequence>
<evidence type="ECO:0000313" key="4">
    <source>
        <dbReference type="Proteomes" id="UP000198367"/>
    </source>
</evidence>
<dbReference type="EMBL" id="CP022358">
    <property type="protein sequence ID" value="ASK67915.1"/>
    <property type="molecule type" value="Genomic_DNA"/>
</dbReference>
<feature type="region of interest" description="Disordered" evidence="1">
    <location>
        <begin position="25"/>
        <end position="80"/>
    </location>
</feature>
<evidence type="ECO:0000256" key="2">
    <source>
        <dbReference type="SAM" id="SignalP"/>
    </source>
</evidence>
<evidence type="ECO:0000256" key="1">
    <source>
        <dbReference type="SAM" id="MobiDB-lite"/>
    </source>
</evidence>
<keyword evidence="2" id="KW-0732">Signal</keyword>
<keyword evidence="4" id="KW-1185">Reference proteome</keyword>
<evidence type="ECO:0000313" key="3">
    <source>
        <dbReference type="EMBL" id="ASK67915.1"/>
    </source>
</evidence>
<proteinExistence type="predicted"/>
<dbReference type="Proteomes" id="UP000198367">
    <property type="component" value="Chromosome"/>
</dbReference>
<organism evidence="3 4">
    <name type="scientific">Shewanella bicestrii</name>
    <dbReference type="NCBI Taxonomy" id="2018305"/>
    <lineage>
        <taxon>Bacteria</taxon>
        <taxon>Pseudomonadati</taxon>
        <taxon>Pseudomonadota</taxon>
        <taxon>Gammaproteobacteria</taxon>
        <taxon>Alteromonadales</taxon>
        <taxon>Shewanellaceae</taxon>
        <taxon>Shewanella</taxon>
    </lineage>
</organism>
<feature type="compositionally biased region" description="Low complexity" evidence="1">
    <location>
        <begin position="34"/>
        <end position="54"/>
    </location>
</feature>
<accession>A0A220UIJ2</accession>
<feature type="signal peptide" evidence="2">
    <location>
        <begin position="1"/>
        <end position="25"/>
    </location>
</feature>
<dbReference type="AlphaFoldDB" id="A0A220UIJ2"/>
<dbReference type="KEGG" id="sbj:CF168_03025"/>
<protein>
    <submittedName>
        <fullName evidence="3">Uncharacterized protein</fullName>
    </submittedName>
</protein>